<dbReference type="AlphaFoldDB" id="A0A3L9DRV7"/>
<dbReference type="Proteomes" id="UP000279194">
    <property type="component" value="Unassembled WGS sequence"/>
</dbReference>
<dbReference type="OrthoDB" id="9875535at2"/>
<sequence length="60" mass="6565">MKQELAINIISFAALQGLLAGAMIGLSSLGSMPNIAYYLSINGILTILFMISLFWKEEEN</sequence>
<keyword evidence="3" id="KW-1185">Reference proteome</keyword>
<feature type="transmembrane region" description="Helical" evidence="1">
    <location>
        <begin position="7"/>
        <end position="29"/>
    </location>
</feature>
<dbReference type="EMBL" id="RCVM01000004">
    <property type="protein sequence ID" value="RLY04186.1"/>
    <property type="molecule type" value="Genomic_DNA"/>
</dbReference>
<comment type="caution">
    <text evidence="2">The sequence shown here is derived from an EMBL/GenBank/DDBJ whole genome shotgun (WGS) entry which is preliminary data.</text>
</comment>
<name>A0A3L9DRV7_9STRE</name>
<reference evidence="2 3" key="1">
    <citation type="submission" date="2018-10" db="EMBL/GenBank/DDBJ databases">
        <title>Streptococcus hillyeri sp. nov., isolated from equine tracheal sample.</title>
        <authorList>
            <person name="Macfadyen A.C."/>
            <person name="Waller A."/>
            <person name="Paterson G.K."/>
        </authorList>
    </citation>
    <scope>NUCLEOTIDE SEQUENCE [LARGE SCALE GENOMIC DNA]</scope>
    <source>
        <strain evidence="2 3">28462</strain>
    </source>
</reference>
<evidence type="ECO:0000313" key="3">
    <source>
        <dbReference type="Proteomes" id="UP000279194"/>
    </source>
</evidence>
<protein>
    <submittedName>
        <fullName evidence="2">Uncharacterized protein</fullName>
    </submittedName>
</protein>
<accession>A0A3L9DRV7</accession>
<keyword evidence="1" id="KW-1133">Transmembrane helix</keyword>
<gene>
    <name evidence="2" type="ORF">EAF07_03710</name>
</gene>
<keyword evidence="1" id="KW-0472">Membrane</keyword>
<proteinExistence type="predicted"/>
<dbReference type="RefSeq" id="WP_121834943.1">
    <property type="nucleotide sequence ID" value="NZ_CP163513.1"/>
</dbReference>
<evidence type="ECO:0000313" key="2">
    <source>
        <dbReference type="EMBL" id="RLY04186.1"/>
    </source>
</evidence>
<keyword evidence="1" id="KW-0812">Transmembrane</keyword>
<evidence type="ECO:0000256" key="1">
    <source>
        <dbReference type="SAM" id="Phobius"/>
    </source>
</evidence>
<organism evidence="2 3">
    <name type="scientific">Streptococcus hillyeri</name>
    <dbReference type="NCBI Taxonomy" id="2282420"/>
    <lineage>
        <taxon>Bacteria</taxon>
        <taxon>Bacillati</taxon>
        <taxon>Bacillota</taxon>
        <taxon>Bacilli</taxon>
        <taxon>Lactobacillales</taxon>
        <taxon>Streptococcaceae</taxon>
        <taxon>Streptococcus</taxon>
    </lineage>
</organism>
<feature type="transmembrane region" description="Helical" evidence="1">
    <location>
        <begin position="35"/>
        <end position="55"/>
    </location>
</feature>